<protein>
    <recommendedName>
        <fullName evidence="5">Glycosyltransferase, GT2 family</fullName>
    </recommendedName>
</protein>
<reference evidence="2" key="1">
    <citation type="submission" date="2021-11" db="EMBL/GenBank/DDBJ databases">
        <title>Description of novel Chryseobacterium species.</title>
        <authorList>
            <person name="Saticioglu I.B."/>
            <person name="Ay H."/>
            <person name="Altun S."/>
            <person name="Duman M."/>
        </authorList>
    </citation>
    <scope>NUCLEOTIDE SEQUENCE</scope>
    <source>
        <strain evidence="2">C-39</strain>
    </source>
</reference>
<reference evidence="3" key="2">
    <citation type="submission" date="2023-07" db="EMBL/GenBank/DDBJ databases">
        <title>Description of novel Chryseobacterium sp. strain C-2.</title>
        <authorList>
            <person name="Saticioglu I.B."/>
        </authorList>
    </citation>
    <scope>NUCLEOTIDE SEQUENCE [LARGE SCALE GENOMIC DNA]</scope>
    <source>
        <strain evidence="3">C-2</strain>
    </source>
</reference>
<dbReference type="RefSeq" id="WP_191179954.1">
    <property type="nucleotide sequence ID" value="NZ_JACXXP010000015.1"/>
</dbReference>
<sequence>MKKFTYIYIVLVYKNHKDLQSFFKTLDTPNAKVIVVNSFYDQDSKKLIEEIALRNNADFIDIPNKGYGFGNDTGLKYALNNYDFDFAIVNNADIEIKKFNAAKIATYSKDAIYAPKIKTKSNKDQNPFIINYSSFFRYIYYQGCKKQSKALQYFPILINGVIRRVFNLFVNLLGLNHLKIYSFHGSFFLIGKEALEKIYPLYLHEMFLYQEEHYLARKAYLNNVNTYFIPQDIEIKHFEDGSIDFNNKVLGKHMSDSYIIYYEFFNN</sequence>
<comment type="caution">
    <text evidence="2">The sequence shown here is derived from an EMBL/GenBank/DDBJ whole genome shotgun (WGS) entry which is preliminary data.</text>
</comment>
<name>A0A9Q3UYQ8_9FLAO</name>
<evidence type="ECO:0000313" key="2">
    <source>
        <dbReference type="EMBL" id="MCC9036461.1"/>
    </source>
</evidence>
<gene>
    <name evidence="1" type="ORF">IEW27_12815</name>
    <name evidence="2" type="ORF">LNP80_19810</name>
</gene>
<proteinExistence type="predicted"/>
<dbReference type="InterPro" id="IPR029044">
    <property type="entry name" value="Nucleotide-diphossugar_trans"/>
</dbReference>
<evidence type="ECO:0000313" key="3">
    <source>
        <dbReference type="Proteomes" id="UP000603715"/>
    </source>
</evidence>
<dbReference type="Proteomes" id="UP000603715">
    <property type="component" value="Unassembled WGS sequence"/>
</dbReference>
<dbReference type="EMBL" id="JACXXP010000015">
    <property type="protein sequence ID" value="MBD3905466.1"/>
    <property type="molecule type" value="Genomic_DNA"/>
</dbReference>
<keyword evidence="3" id="KW-1185">Reference proteome</keyword>
<accession>A0A9Q3UYQ8</accession>
<dbReference type="AlphaFoldDB" id="A0A9Q3UYQ8"/>
<dbReference type="Gene3D" id="3.90.550.10">
    <property type="entry name" value="Spore Coat Polysaccharide Biosynthesis Protein SpsA, Chain A"/>
    <property type="match status" value="1"/>
</dbReference>
<evidence type="ECO:0008006" key="5">
    <source>
        <dbReference type="Google" id="ProtNLM"/>
    </source>
</evidence>
<organism evidence="2 4">
    <name type="scientific">Chryseobacterium muglaense</name>
    <dbReference type="NCBI Taxonomy" id="2893752"/>
    <lineage>
        <taxon>Bacteria</taxon>
        <taxon>Pseudomonadati</taxon>
        <taxon>Bacteroidota</taxon>
        <taxon>Flavobacteriia</taxon>
        <taxon>Flavobacteriales</taxon>
        <taxon>Weeksellaceae</taxon>
        <taxon>Chryseobacterium group</taxon>
        <taxon>Chryseobacterium</taxon>
    </lineage>
</organism>
<evidence type="ECO:0000313" key="1">
    <source>
        <dbReference type="EMBL" id="MBD3905466.1"/>
    </source>
</evidence>
<dbReference type="Proteomes" id="UP001107960">
    <property type="component" value="Unassembled WGS sequence"/>
</dbReference>
<dbReference type="EMBL" id="JAJJML010000001">
    <property type="protein sequence ID" value="MCC9036461.1"/>
    <property type="molecule type" value="Genomic_DNA"/>
</dbReference>
<dbReference type="SUPFAM" id="SSF53448">
    <property type="entry name" value="Nucleotide-diphospho-sugar transferases"/>
    <property type="match status" value="1"/>
</dbReference>
<evidence type="ECO:0000313" key="4">
    <source>
        <dbReference type="Proteomes" id="UP001107960"/>
    </source>
</evidence>
<reference evidence="1" key="3">
    <citation type="submission" date="2024-05" db="EMBL/GenBank/DDBJ databases">
        <title>Description of novel Chryseobacterium sp. strain C-2.</title>
        <authorList>
            <person name="Saticioglu I.B."/>
        </authorList>
    </citation>
    <scope>NUCLEOTIDE SEQUENCE</scope>
    <source>
        <strain evidence="1">C-2</strain>
    </source>
</reference>